<feature type="transmembrane region" description="Helical" evidence="11">
    <location>
        <begin position="34"/>
        <end position="54"/>
    </location>
</feature>
<keyword evidence="6 11" id="KW-0472">Membrane</keyword>
<feature type="region of interest" description="Disordered" evidence="10">
    <location>
        <begin position="400"/>
        <end position="431"/>
    </location>
</feature>
<evidence type="ECO:0000256" key="10">
    <source>
        <dbReference type="SAM" id="MobiDB-lite"/>
    </source>
</evidence>
<evidence type="ECO:0000256" key="9">
    <source>
        <dbReference type="ARBA" id="ARBA00023305"/>
    </source>
</evidence>
<dbReference type="PROSITE" id="PS50262">
    <property type="entry name" value="G_PROTEIN_RECEP_F1_2"/>
    <property type="match status" value="1"/>
</dbReference>
<evidence type="ECO:0000256" key="3">
    <source>
        <dbReference type="ARBA" id="ARBA00022692"/>
    </source>
</evidence>
<keyword evidence="5" id="KW-0297">G-protein coupled receptor</keyword>
<name>A0ABR0AX55_9CRUS</name>
<dbReference type="InterPro" id="IPR050125">
    <property type="entry name" value="GPCR_opsins"/>
</dbReference>
<comment type="caution">
    <text evidence="13">The sequence shown here is derived from an EMBL/GenBank/DDBJ whole genome shotgun (WGS) entry which is preliminary data.</text>
</comment>
<evidence type="ECO:0000313" key="13">
    <source>
        <dbReference type="EMBL" id="KAK4029678.1"/>
    </source>
</evidence>
<evidence type="ECO:0000256" key="7">
    <source>
        <dbReference type="ARBA" id="ARBA00023170"/>
    </source>
</evidence>
<sequence>MIIGANLRFGGSGGTTNGTRTFNCPASSSTEASLLYLIAVLGVVTNVAVMLLILGRATLRRWSQGLILHQAAVDCTRATMLLPLALSHHFCRPVAQCSIFETVFLLLATVSAVNLLTTVLNDTPLMPDDDGIDIDWLVNSPDTSHWLQDDDEDQENPTKHPAAAADGGFSANVGARLLDAPHCVLFGITMIWFAAITVNLGPTFITGALANHVETTPLHPACPLIQTPYRHYIVNLLWVIVNSLCLILTVTHLYRLHRDLIRSRKQAVRVTGVVATIAGPAVAGNTDDNSNFHKLLRRLECEGLQRIRMFTTICIVYALFWGPLFLVVAFGSRASEEGRGLASVGPPKDPASHQVTLYICFAHAFINPTVFLLLHSGLREAACAVLSCCFGRDCRSGHHSPDPSSGHYGDGRAGSFDHRSHHLQPQRRPPATLTGLVDYDRIINFNGGPSFLSPVHTFSPTLAAPSSSAVADSRPM</sequence>
<keyword evidence="9" id="KW-0716">Sensory transduction</keyword>
<feature type="transmembrane region" description="Helical" evidence="11">
    <location>
        <begin position="184"/>
        <end position="209"/>
    </location>
</feature>
<organism evidence="13 14">
    <name type="scientific">Daphnia magna</name>
    <dbReference type="NCBI Taxonomy" id="35525"/>
    <lineage>
        <taxon>Eukaryota</taxon>
        <taxon>Metazoa</taxon>
        <taxon>Ecdysozoa</taxon>
        <taxon>Arthropoda</taxon>
        <taxon>Crustacea</taxon>
        <taxon>Branchiopoda</taxon>
        <taxon>Diplostraca</taxon>
        <taxon>Cladocera</taxon>
        <taxon>Anomopoda</taxon>
        <taxon>Daphniidae</taxon>
        <taxon>Daphnia</taxon>
    </lineage>
</organism>
<feature type="transmembrane region" description="Helical" evidence="11">
    <location>
        <begin position="229"/>
        <end position="254"/>
    </location>
</feature>
<dbReference type="InterPro" id="IPR000276">
    <property type="entry name" value="GPCR_Rhodpsn"/>
</dbReference>
<dbReference type="PRINTS" id="PR00237">
    <property type="entry name" value="GPCRRHODOPSN"/>
</dbReference>
<feature type="transmembrane region" description="Helical" evidence="11">
    <location>
        <begin position="351"/>
        <end position="374"/>
    </location>
</feature>
<keyword evidence="3 11" id="KW-0812">Transmembrane</keyword>
<gene>
    <name evidence="13" type="ORF">OUZ56_022645</name>
</gene>
<dbReference type="SUPFAM" id="SSF81321">
    <property type="entry name" value="Family A G protein-coupled receptor-like"/>
    <property type="match status" value="1"/>
</dbReference>
<dbReference type="CDD" id="cd00637">
    <property type="entry name" value="7tm_classA_rhodopsin-like"/>
    <property type="match status" value="1"/>
</dbReference>
<evidence type="ECO:0000256" key="6">
    <source>
        <dbReference type="ARBA" id="ARBA00023136"/>
    </source>
</evidence>
<evidence type="ECO:0000256" key="11">
    <source>
        <dbReference type="SAM" id="Phobius"/>
    </source>
</evidence>
<keyword evidence="14" id="KW-1185">Reference proteome</keyword>
<reference evidence="13 14" key="1">
    <citation type="journal article" date="2023" name="Nucleic Acids Res.">
        <title>The hologenome of Daphnia magna reveals possible DNA methylation and microbiome-mediated evolution of the host genome.</title>
        <authorList>
            <person name="Chaturvedi A."/>
            <person name="Li X."/>
            <person name="Dhandapani V."/>
            <person name="Marshall H."/>
            <person name="Kissane S."/>
            <person name="Cuenca-Cambronero M."/>
            <person name="Asole G."/>
            <person name="Calvet F."/>
            <person name="Ruiz-Romero M."/>
            <person name="Marangio P."/>
            <person name="Guigo R."/>
            <person name="Rago D."/>
            <person name="Mirbahai L."/>
            <person name="Eastwood N."/>
            <person name="Colbourne J.K."/>
            <person name="Zhou J."/>
            <person name="Mallon E."/>
            <person name="Orsini L."/>
        </authorList>
    </citation>
    <scope>NUCLEOTIDE SEQUENCE [LARGE SCALE GENOMIC DNA]</scope>
    <source>
        <strain evidence="13">LRV0_1</strain>
    </source>
</reference>
<feature type="domain" description="G-protein coupled receptors family 1 profile" evidence="12">
    <location>
        <begin position="45"/>
        <end position="371"/>
    </location>
</feature>
<proteinExistence type="inferred from homology"/>
<evidence type="ECO:0000313" key="14">
    <source>
        <dbReference type="Proteomes" id="UP001234178"/>
    </source>
</evidence>
<keyword evidence="7" id="KW-0675">Receptor</keyword>
<protein>
    <recommendedName>
        <fullName evidence="12">G-protein coupled receptors family 1 profile domain-containing protein</fullName>
    </recommendedName>
</protein>
<comment type="subcellular location">
    <subcellularLocation>
        <location evidence="1">Membrane</location>
        <topology evidence="1">Multi-pass membrane protein</topology>
    </subcellularLocation>
</comment>
<evidence type="ECO:0000256" key="5">
    <source>
        <dbReference type="ARBA" id="ARBA00023040"/>
    </source>
</evidence>
<feature type="transmembrane region" description="Helical" evidence="11">
    <location>
        <begin position="307"/>
        <end position="331"/>
    </location>
</feature>
<dbReference type="Gene3D" id="1.20.1070.10">
    <property type="entry name" value="Rhodopsin 7-helix transmembrane proteins"/>
    <property type="match status" value="1"/>
</dbReference>
<comment type="similarity">
    <text evidence="2">Belongs to the G-protein coupled receptor 1 family.</text>
</comment>
<evidence type="ECO:0000256" key="1">
    <source>
        <dbReference type="ARBA" id="ARBA00004141"/>
    </source>
</evidence>
<keyword evidence="8" id="KW-0807">Transducer</keyword>
<evidence type="ECO:0000256" key="8">
    <source>
        <dbReference type="ARBA" id="ARBA00023224"/>
    </source>
</evidence>
<dbReference type="EMBL" id="JAOYFB010000039">
    <property type="protein sequence ID" value="KAK4029678.1"/>
    <property type="molecule type" value="Genomic_DNA"/>
</dbReference>
<evidence type="ECO:0000256" key="2">
    <source>
        <dbReference type="ARBA" id="ARBA00010663"/>
    </source>
</evidence>
<keyword evidence="9" id="KW-0844">Vision</keyword>
<evidence type="ECO:0000259" key="12">
    <source>
        <dbReference type="PROSITE" id="PS50262"/>
    </source>
</evidence>
<keyword evidence="4 11" id="KW-1133">Transmembrane helix</keyword>
<evidence type="ECO:0000256" key="4">
    <source>
        <dbReference type="ARBA" id="ARBA00022989"/>
    </source>
</evidence>
<dbReference type="InterPro" id="IPR017452">
    <property type="entry name" value="GPCR_Rhodpsn_7TM"/>
</dbReference>
<dbReference type="PANTHER" id="PTHR24240">
    <property type="entry name" value="OPSIN"/>
    <property type="match status" value="1"/>
</dbReference>
<dbReference type="Proteomes" id="UP001234178">
    <property type="component" value="Unassembled WGS sequence"/>
</dbReference>
<accession>A0ABR0AX55</accession>